<protein>
    <recommendedName>
        <fullName evidence="3">NACHT domain-containing protein</fullName>
    </recommendedName>
</protein>
<evidence type="ECO:0000259" key="3">
    <source>
        <dbReference type="PROSITE" id="PS50837"/>
    </source>
</evidence>
<dbReference type="GO" id="GO:0009116">
    <property type="term" value="P:nucleoside metabolic process"/>
    <property type="evidence" value="ECO:0007669"/>
    <property type="project" value="InterPro"/>
</dbReference>
<evidence type="ECO:0000256" key="2">
    <source>
        <dbReference type="PROSITE-ProRule" id="PRU00221"/>
    </source>
</evidence>
<reference evidence="4 5" key="1">
    <citation type="journal article" date="2018" name="PLoS Pathog.">
        <title>Evolution of structural diversity of trichothecenes, a family of toxins produced by plant pathogenic and entomopathogenic fungi.</title>
        <authorList>
            <person name="Proctor R.H."/>
            <person name="McCormick S.P."/>
            <person name="Kim H.S."/>
            <person name="Cardoza R.E."/>
            <person name="Stanley A.M."/>
            <person name="Lindo L."/>
            <person name="Kelly A."/>
            <person name="Brown D.W."/>
            <person name="Lee T."/>
            <person name="Vaughan M.M."/>
            <person name="Alexander N.J."/>
            <person name="Busman M."/>
            <person name="Gutierrez S."/>
        </authorList>
    </citation>
    <scope>NUCLEOTIDE SEQUENCE [LARGE SCALE GENOMIC DNA]</scope>
    <source>
        <strain evidence="4 5">NRRL 13405</strain>
    </source>
</reference>
<dbReference type="EMBL" id="PXXK01000191">
    <property type="protein sequence ID" value="RFN48968.1"/>
    <property type="molecule type" value="Genomic_DNA"/>
</dbReference>
<dbReference type="PANTHER" id="PTHR46082">
    <property type="entry name" value="ATP/GTP-BINDING PROTEIN-RELATED"/>
    <property type="match status" value="1"/>
</dbReference>
<dbReference type="STRING" id="2594813.A0A395MM01"/>
<comment type="caution">
    <text evidence="4">The sequence shown here is derived from an EMBL/GenBank/DDBJ whole genome shotgun (WGS) entry which is preliminary data.</text>
</comment>
<dbReference type="PANTHER" id="PTHR46082:SF11">
    <property type="entry name" value="AAA+ ATPASE DOMAIN-CONTAINING PROTEIN-RELATED"/>
    <property type="match status" value="1"/>
</dbReference>
<dbReference type="InterPro" id="IPR015943">
    <property type="entry name" value="WD40/YVTN_repeat-like_dom_sf"/>
</dbReference>
<dbReference type="GO" id="GO:0003824">
    <property type="term" value="F:catalytic activity"/>
    <property type="evidence" value="ECO:0007669"/>
    <property type="project" value="InterPro"/>
</dbReference>
<dbReference type="Pfam" id="PF01048">
    <property type="entry name" value="PNP_UDP_1"/>
    <property type="match status" value="1"/>
</dbReference>
<dbReference type="SUPFAM" id="SSF50998">
    <property type="entry name" value="Quinoprotein alcohol dehydrogenase-like"/>
    <property type="match status" value="1"/>
</dbReference>
<dbReference type="InterPro" id="IPR011047">
    <property type="entry name" value="Quinoprotein_ADH-like_sf"/>
</dbReference>
<dbReference type="InterPro" id="IPR035994">
    <property type="entry name" value="Nucleoside_phosphorylase_sf"/>
</dbReference>
<dbReference type="Pfam" id="PF24883">
    <property type="entry name" value="NPHP3_N"/>
    <property type="match status" value="1"/>
</dbReference>
<dbReference type="Gene3D" id="3.40.50.1580">
    <property type="entry name" value="Nucleoside phosphorylase domain"/>
    <property type="match status" value="1"/>
</dbReference>
<dbReference type="Gene3D" id="3.40.50.300">
    <property type="entry name" value="P-loop containing nucleotide triphosphate hydrolases"/>
    <property type="match status" value="1"/>
</dbReference>
<feature type="domain" description="NACHT" evidence="3">
    <location>
        <begin position="394"/>
        <end position="537"/>
    </location>
</feature>
<dbReference type="InterPro" id="IPR053137">
    <property type="entry name" value="NLR-like"/>
</dbReference>
<dbReference type="SUPFAM" id="SSF53167">
    <property type="entry name" value="Purine and uridine phosphorylases"/>
    <property type="match status" value="1"/>
</dbReference>
<dbReference type="Gene3D" id="2.130.10.10">
    <property type="entry name" value="YVTN repeat-like/Quinoprotein amine dehydrogenase"/>
    <property type="match status" value="2"/>
</dbReference>
<evidence type="ECO:0000313" key="5">
    <source>
        <dbReference type="Proteomes" id="UP000265631"/>
    </source>
</evidence>
<evidence type="ECO:0000313" key="4">
    <source>
        <dbReference type="EMBL" id="RFN48968.1"/>
    </source>
</evidence>
<gene>
    <name evidence="4" type="ORF">FIE12Z_6816</name>
</gene>
<dbReference type="SUPFAM" id="SSF52540">
    <property type="entry name" value="P-loop containing nucleoside triphosphate hydrolases"/>
    <property type="match status" value="1"/>
</dbReference>
<dbReference type="FunFam" id="3.40.50.300:FF:001638">
    <property type="entry name" value="NACHT and WD40 domain protein"/>
    <property type="match status" value="1"/>
</dbReference>
<dbReference type="InterPro" id="IPR027417">
    <property type="entry name" value="P-loop_NTPase"/>
</dbReference>
<dbReference type="InterPro" id="IPR007111">
    <property type="entry name" value="NACHT_NTPase"/>
</dbReference>
<dbReference type="InterPro" id="IPR000845">
    <property type="entry name" value="Nucleoside_phosphorylase_d"/>
</dbReference>
<evidence type="ECO:0000256" key="1">
    <source>
        <dbReference type="ARBA" id="ARBA00022737"/>
    </source>
</evidence>
<dbReference type="PROSITE" id="PS50082">
    <property type="entry name" value="WD_REPEATS_2"/>
    <property type="match status" value="1"/>
</dbReference>
<dbReference type="Proteomes" id="UP000265631">
    <property type="component" value="Unassembled WGS sequence"/>
</dbReference>
<organism evidence="4 5">
    <name type="scientific">Fusarium flagelliforme</name>
    <dbReference type="NCBI Taxonomy" id="2675880"/>
    <lineage>
        <taxon>Eukaryota</taxon>
        <taxon>Fungi</taxon>
        <taxon>Dikarya</taxon>
        <taxon>Ascomycota</taxon>
        <taxon>Pezizomycotina</taxon>
        <taxon>Sordariomycetes</taxon>
        <taxon>Hypocreomycetidae</taxon>
        <taxon>Hypocreales</taxon>
        <taxon>Nectriaceae</taxon>
        <taxon>Fusarium</taxon>
        <taxon>Fusarium incarnatum-equiseti species complex</taxon>
    </lineage>
</organism>
<proteinExistence type="predicted"/>
<keyword evidence="2" id="KW-0853">WD repeat</keyword>
<dbReference type="PROSITE" id="PS50837">
    <property type="entry name" value="NACHT"/>
    <property type="match status" value="1"/>
</dbReference>
<keyword evidence="5" id="KW-1185">Reference proteome</keyword>
<dbReference type="InterPro" id="IPR056884">
    <property type="entry name" value="NPHP3-like_N"/>
</dbReference>
<dbReference type="SMART" id="SM00320">
    <property type="entry name" value="WD40"/>
    <property type="match status" value="4"/>
</dbReference>
<feature type="repeat" description="WD" evidence="2">
    <location>
        <begin position="1193"/>
        <end position="1224"/>
    </location>
</feature>
<accession>A0A395MM01</accession>
<keyword evidence="1" id="KW-0677">Repeat</keyword>
<name>A0A395MM01_9HYPO</name>
<dbReference type="InterPro" id="IPR001680">
    <property type="entry name" value="WD40_rpt"/>
</dbReference>
<sequence length="1445" mass="160250">MSGKRYYNEDQAATCAFRPQKKVQHGTLNTLSHDSYTIAWICALSLEMSAARAMLDYVHDALPQDVNDSNCYALGTIGKHNVTIACLPDGHYGTNNAAIVFTNMRRTFNNIQLGLMVGIGGGAPTKADLRLGDIVVGSKVIQHDMGKAMTDGVFNRTSIPRHVSSSISTVVSSLRSKHCSSPSRVSSILWEKSQGLQGFERPLSADRLFEDTYRHVSSTTDCASCDQSKLVQRTPRDSDNPVIHYGAIASGNQVIKNSLTRDNLAEELDVICFEMEAAGLMDICPCLPVRGICDYSDSHKAKEWQRYAAATAAAYAREFLEELAVSERQQQGARQRQVRLEERDNECLKDLRVTNPEDDKEAIIKAKGGLLIESYRWVMENEGYRQWAKGNENRLLWIKGDPGKGKTMLLCGIINELESSTAPDSVFYFFCQASEPRLRSASAVLRGLIWFLARRRPNLIPHIRKEYDDSGKDVFKDHNAWQALSNIMASMLDDETTSDCIFVVDALDECSDDREWLIELLTRFSSTSNAKWILSSRNWLEMEAQLNGVAANRVHLELNHASIADAVRRFIIRRVEDLAKKKRYSETTREAVQEHLLSNANDTFLDQEVCKAILATVTAAFEPLSLAELASSDERLACFQSDLETLSSIVTCCGSFLTLRNNIVYAVHQSVRDYLVTSSDIFPSSVSAQHYSIFQSTLQRIQATLHRNVYNAPDDSFCVSTAIRAVKKLESVMSESASTDLKDLVEDALRFALAHRDLCDTVPLQLYDSALIFSPEQSQVRQNFASEISASISVFASSFQQWDASLFTIPYIADSGSELKVSPDGQNLAMRHDENTILILDSLTGEIIITFTSYQHDASILGFDAPGKHLATASSKGSGGTTVTIWNIHNGECINEFDSHGDILALSQDRLFLALAEARGLIHVCNPWDGSGNYTINLRHGEGWIEWIDFGFTKSGAPCLFSIVCTYPAKGSRFAVVIQDPQTGQVIERAPFADEWRAAALDPCGKRLLIAQNTDLQFWNGKVLVHLPLPEGSSFPSSIAWAPNGLSFAVAIPDAVILCDPTTEARTRRIPLTNMDVRVRLCYVSGTALALLDRHSLRMLRVTSTPSEATSVYEQELKTVEHLNPGPNGQLELSRRLNIPDSYSTSEGVFSTDNYYAFVGDSGQINIWDTHSCLCLHKLRGNANDTKSSRIHVAFDPSGRLVSVNHEDGRIRIWNPRTGRCLHTSSFQHVPATSQLAASTDGCIAMVSPQIALQDTFKTVLYTRNLGFLDGGKAEWTLETTDVSCLSFSSKGLLAVLWFGRETYLSILDVNLGTCVTTCVLPWGDQYSPYATFKTGSNSQIDVSNGVLELDLERLAETEEVVDEERFRVHSKNALSPVWNQQFLSLDPTSAETWLTRGSKRVLWLPQIAGPEIRVTPNFDTGVSMVSMIDNSHPLTFHIRGGQAT</sequence>